<dbReference type="InterPro" id="IPR051626">
    <property type="entry name" value="Oxidoreductase_gamma_subunit"/>
</dbReference>
<dbReference type="Proteomes" id="UP000319335">
    <property type="component" value="Unassembled WGS sequence"/>
</dbReference>
<accession>A0A7Z8KQX7</accession>
<comment type="catalytic activity">
    <reaction evidence="7">
        <text>2 oxidized [2Fe-2S]-[ferredoxin] + pyruvate + CoA = 2 reduced [2Fe-2S]-[ferredoxin] + acetyl-CoA + CO2 + H(+)</text>
        <dbReference type="Rhea" id="RHEA:12765"/>
        <dbReference type="Rhea" id="RHEA-COMP:10000"/>
        <dbReference type="Rhea" id="RHEA-COMP:10001"/>
        <dbReference type="ChEBI" id="CHEBI:15361"/>
        <dbReference type="ChEBI" id="CHEBI:15378"/>
        <dbReference type="ChEBI" id="CHEBI:16526"/>
        <dbReference type="ChEBI" id="CHEBI:33737"/>
        <dbReference type="ChEBI" id="CHEBI:33738"/>
        <dbReference type="ChEBI" id="CHEBI:57287"/>
        <dbReference type="ChEBI" id="CHEBI:57288"/>
        <dbReference type="EC" id="1.2.7.1"/>
    </reaction>
</comment>
<evidence type="ECO:0000256" key="2">
    <source>
        <dbReference type="ARBA" id="ARBA00012822"/>
    </source>
</evidence>
<dbReference type="NCBIfam" id="NF040683">
    <property type="entry name" value="PorC_Meth_Thtga"/>
    <property type="match status" value="1"/>
</dbReference>
<evidence type="ECO:0000256" key="4">
    <source>
        <dbReference type="ARBA" id="ARBA00023002"/>
    </source>
</evidence>
<dbReference type="InterPro" id="IPR019752">
    <property type="entry name" value="Pyrv/ketoisovalerate_OxRed_cat"/>
</dbReference>
<dbReference type="SUPFAM" id="SSF53323">
    <property type="entry name" value="Pyruvate-ferredoxin oxidoreductase, PFOR, domain III"/>
    <property type="match status" value="1"/>
</dbReference>
<evidence type="ECO:0000256" key="7">
    <source>
        <dbReference type="ARBA" id="ARBA00049357"/>
    </source>
</evidence>
<dbReference type="Pfam" id="PF01558">
    <property type="entry name" value="POR"/>
    <property type="match status" value="1"/>
</dbReference>
<evidence type="ECO:0000259" key="8">
    <source>
        <dbReference type="Pfam" id="PF01558"/>
    </source>
</evidence>
<dbReference type="InterPro" id="IPR053412">
    <property type="entry name" value="Pyruvate_synthase_PorC"/>
</dbReference>
<keyword evidence="9" id="KW-0670">Pyruvate</keyword>
<comment type="caution">
    <text evidence="9">The sequence shown here is derived from an EMBL/GenBank/DDBJ whole genome shotgun (WGS) entry which is preliminary data.</text>
</comment>
<dbReference type="AlphaFoldDB" id="A0A7Z8KQX7"/>
<protein>
    <recommendedName>
        <fullName evidence="3">Pyruvate synthase subunit PorC</fullName>
        <ecNumber evidence="2">1.2.7.1</ecNumber>
    </recommendedName>
    <alternativeName>
        <fullName evidence="6">Pyruvate oxidoreductase gamma chain</fullName>
    </alternativeName>
    <alternativeName>
        <fullName evidence="5">Pyruvic-ferredoxin oxidoreductase subunit gamma</fullName>
    </alternativeName>
</protein>
<comment type="subunit">
    <text evidence="1">Heterotetramer of one alpha, one beta, one delta and one gamma chain.</text>
</comment>
<dbReference type="PANTHER" id="PTHR43366">
    <property type="entry name" value="PYRUVATE SYNTHASE SUBUNIT PORC"/>
    <property type="match status" value="1"/>
</dbReference>
<evidence type="ECO:0000313" key="9">
    <source>
        <dbReference type="EMBL" id="TQD28457.1"/>
    </source>
</evidence>
<name>A0A7Z8KQX7_9EURY</name>
<feature type="domain" description="Pyruvate/ketoisovalerate oxidoreductase catalytic" evidence="8">
    <location>
        <begin position="10"/>
        <end position="174"/>
    </location>
</feature>
<sequence length="182" mass="19805">MKEIRIHGRGGQGSVTAAELLAVAAFADGKFSQAFPAFGVERRGAPVQAFTRINNEPIRLRNQIYEPDYVIVQDPTLLEVVDVASGLKEDGILIINSDFDADKFNLDTKAKIMTVNATKIALDIIGRPIVNTVLLGAFAGATGEIEPKSIMDAVKERFPGKVGERNAEAIQEAYKMMKEAKK</sequence>
<gene>
    <name evidence="9" type="ORF">FKV42_02015</name>
</gene>
<dbReference type="EC" id="1.2.7.1" evidence="2"/>
<organism evidence="9 10">
    <name type="scientific">Methanolobus vulcani</name>
    <dbReference type="NCBI Taxonomy" id="38026"/>
    <lineage>
        <taxon>Archaea</taxon>
        <taxon>Methanobacteriati</taxon>
        <taxon>Methanobacteriota</taxon>
        <taxon>Stenosarchaea group</taxon>
        <taxon>Methanomicrobia</taxon>
        <taxon>Methanosarcinales</taxon>
        <taxon>Methanosarcinaceae</taxon>
        <taxon>Methanolobus</taxon>
    </lineage>
</organism>
<evidence type="ECO:0000256" key="5">
    <source>
        <dbReference type="ARBA" id="ARBA00044813"/>
    </source>
</evidence>
<dbReference type="InterPro" id="IPR002869">
    <property type="entry name" value="Pyrv_flavodox_OxRed_cen"/>
</dbReference>
<dbReference type="NCBIfam" id="NF006321">
    <property type="entry name" value="PRK08534.1"/>
    <property type="match status" value="1"/>
</dbReference>
<dbReference type="RefSeq" id="WP_154808563.1">
    <property type="nucleotide sequence ID" value="NZ_VIAQ01000006.1"/>
</dbReference>
<dbReference type="InterPro" id="IPR011894">
    <property type="entry name" value="PorC_KorC"/>
</dbReference>
<dbReference type="PANTHER" id="PTHR43366:SF1">
    <property type="entry name" value="PYRUVATE SYNTHASE SUBUNIT PORC"/>
    <property type="match status" value="1"/>
</dbReference>
<reference evidence="9 10" key="1">
    <citation type="submission" date="2019-06" db="EMBL/GenBank/DDBJ databases">
        <title>Draft genome sequence of Methanolobus vulcani B1d.</title>
        <authorList>
            <person name="Creighbaum A.J."/>
            <person name="Ticak T."/>
            <person name="Hariraju D."/>
            <person name="Arivett B.A."/>
            <person name="Ferguson D.J.Jr."/>
        </authorList>
    </citation>
    <scope>NUCLEOTIDE SEQUENCE [LARGE SCALE GENOMIC DNA]</scope>
    <source>
        <strain evidence="9 10">B1d</strain>
    </source>
</reference>
<dbReference type="NCBIfam" id="TIGR02175">
    <property type="entry name" value="PorC_KorC"/>
    <property type="match status" value="1"/>
</dbReference>
<keyword evidence="4" id="KW-0560">Oxidoreductase</keyword>
<evidence type="ECO:0000256" key="1">
    <source>
        <dbReference type="ARBA" id="ARBA00011595"/>
    </source>
</evidence>
<proteinExistence type="predicted"/>
<evidence type="ECO:0000256" key="3">
    <source>
        <dbReference type="ARBA" id="ARBA00019586"/>
    </source>
</evidence>
<keyword evidence="10" id="KW-1185">Reference proteome</keyword>
<dbReference type="Gene3D" id="3.40.920.10">
    <property type="entry name" value="Pyruvate-ferredoxin oxidoreductase, PFOR, domain III"/>
    <property type="match status" value="1"/>
</dbReference>
<dbReference type="EMBL" id="VIAQ01000006">
    <property type="protein sequence ID" value="TQD28457.1"/>
    <property type="molecule type" value="Genomic_DNA"/>
</dbReference>
<evidence type="ECO:0000256" key="6">
    <source>
        <dbReference type="ARBA" id="ARBA00044815"/>
    </source>
</evidence>
<dbReference type="GO" id="GO:0019164">
    <property type="term" value="F:pyruvate synthase activity"/>
    <property type="evidence" value="ECO:0007669"/>
    <property type="project" value="UniProtKB-EC"/>
</dbReference>
<evidence type="ECO:0000313" key="10">
    <source>
        <dbReference type="Proteomes" id="UP000319335"/>
    </source>
</evidence>
<dbReference type="OrthoDB" id="372091at2157"/>